<comment type="caution">
    <text evidence="3">The sequence shown here is derived from an EMBL/GenBank/DDBJ whole genome shotgun (WGS) entry which is preliminary data.</text>
</comment>
<accession>A0ABS9TE61</accession>
<dbReference type="RefSeq" id="WP_241036857.1">
    <property type="nucleotide sequence ID" value="NZ_BAAAJF010000036.1"/>
</dbReference>
<feature type="domain" description="Protein SirB1 N-terminal" evidence="2">
    <location>
        <begin position="46"/>
        <end position="177"/>
    </location>
</feature>
<evidence type="ECO:0000313" key="4">
    <source>
        <dbReference type="Proteomes" id="UP001299970"/>
    </source>
</evidence>
<gene>
    <name evidence="3" type="ORF">MMF94_14135</name>
</gene>
<dbReference type="EMBL" id="JAKXMK010000011">
    <property type="protein sequence ID" value="MCH6166824.1"/>
    <property type="molecule type" value="Genomic_DNA"/>
</dbReference>
<evidence type="ECO:0000259" key="2">
    <source>
        <dbReference type="Pfam" id="PF13369"/>
    </source>
</evidence>
<comment type="similarity">
    <text evidence="1">Belongs to the UPF0162 family.</text>
</comment>
<evidence type="ECO:0000313" key="3">
    <source>
        <dbReference type="EMBL" id="MCH6166824.1"/>
    </source>
</evidence>
<proteinExistence type="inferred from homology"/>
<sequence length="258" mass="27958">MDTVARFAELVGRPDPPLDRAALALAAGADADLDTGRWLRELDRLAEGVTSLDALVDRLFVQEGFAGNVGDYHDPRNSLLHHVLERRLGIPITLAVVTIEVGRRAGIALEGVGMPGHFLVRAIDSQVLLDVFHGGVELDDAAAEALFRTASGAGPEVPFGPHLLATAATPSILLRMLENLRLVYRARRRPDDLEWVVRMRLALPGAGLPDLLELAGALGDQARWIDGARVLEEQLPEAPPERAELLRTAARALRARLN</sequence>
<name>A0ABS9TE61_9PSEU</name>
<organism evidence="3 4">
    <name type="scientific">Pseudonocardia alaniniphila</name>
    <dbReference type="NCBI Taxonomy" id="75291"/>
    <lineage>
        <taxon>Bacteria</taxon>
        <taxon>Bacillati</taxon>
        <taxon>Actinomycetota</taxon>
        <taxon>Actinomycetes</taxon>
        <taxon>Pseudonocardiales</taxon>
        <taxon>Pseudonocardiaceae</taxon>
        <taxon>Pseudonocardia</taxon>
    </lineage>
</organism>
<keyword evidence="4" id="KW-1185">Reference proteome</keyword>
<dbReference type="PANTHER" id="PTHR31350">
    <property type="entry name" value="SI:DKEY-261L7.2"/>
    <property type="match status" value="1"/>
</dbReference>
<protein>
    <submittedName>
        <fullName evidence="3">Transglutaminase-like domain-containing protein</fullName>
    </submittedName>
</protein>
<reference evidence="3 4" key="1">
    <citation type="submission" date="2022-03" db="EMBL/GenBank/DDBJ databases">
        <title>Pseudonocardia alaer sp. nov., a novel actinomycete isolated from reed forest soil.</title>
        <authorList>
            <person name="Wang L."/>
        </authorList>
    </citation>
    <scope>NUCLEOTIDE SEQUENCE [LARGE SCALE GENOMIC DNA]</scope>
    <source>
        <strain evidence="3 4">Y-16303</strain>
    </source>
</reference>
<dbReference type="InterPro" id="IPR032698">
    <property type="entry name" value="SirB1_N"/>
</dbReference>
<dbReference type="PANTHER" id="PTHR31350:SF21">
    <property type="entry name" value="F-BOX ONLY PROTEIN 21"/>
    <property type="match status" value="1"/>
</dbReference>
<evidence type="ECO:0000256" key="1">
    <source>
        <dbReference type="ARBA" id="ARBA00007100"/>
    </source>
</evidence>
<dbReference type="Proteomes" id="UP001299970">
    <property type="component" value="Unassembled WGS sequence"/>
</dbReference>
<dbReference type="Pfam" id="PF13369">
    <property type="entry name" value="Transglut_core2"/>
    <property type="match status" value="1"/>
</dbReference>